<sequence length="513" mass="58789">MISLILTSLLLFLLYFIPLKQFDYWKKRNVKCDPPIPIFGNHYQNIVGIKSIVEIAEELYKKYPQEKVVGYYRGRTPTLIIRDLDIVKNVLNVHFAYFYPRGIGRNPKLEPLFMNLFHVDGDTWKLARKRLTAAFTTAKLKSMFPLIVNCAEKLHVVGEKIVINGGEFDAREIMARFTTEFIGACGFGIDMDSINNEHSLFRELGKQMFSRSSINRIVVAFIELFPELRNVIYNPEYEVHDKIAQIFTNIRDQRHGKSSGRNDFIDLLLDLETKGKIYGESVENFKEDGTPVMVELEMDMNFMVAQVFVFFGAGFETSSFASSYTLHQLAFHPEIQNDIQDEVDKVLLKYDNKLCYDAVAQMPLLAMAFKEAMRMFPSPGALHRVCAKRYTIEDLGITIDPGVKIIIPIQAIHNDEKYFERPTEFRPERFSTNKEEIHKYAYLPFGEGPRACIGARLGEMQSLAGLAAILHKFTVEPSSSTKRELKVNPIMNTVQGIIGGLPLRLKLRKKIIN</sequence>
<gene>
    <name evidence="1" type="ORF">K1T71_004675</name>
</gene>
<proteinExistence type="predicted"/>
<comment type="caution">
    <text evidence="1">The sequence shown here is derived from an EMBL/GenBank/DDBJ whole genome shotgun (WGS) entry which is preliminary data.</text>
</comment>
<evidence type="ECO:0000313" key="1">
    <source>
        <dbReference type="EMBL" id="KAJ0180084.1"/>
    </source>
</evidence>
<keyword evidence="2" id="KW-1185">Reference proteome</keyword>
<accession>A0ACC1D8L7</accession>
<name>A0ACC1D8L7_9NEOP</name>
<dbReference type="EMBL" id="CM034393">
    <property type="protein sequence ID" value="KAJ0180084.1"/>
    <property type="molecule type" value="Genomic_DNA"/>
</dbReference>
<evidence type="ECO:0000313" key="2">
    <source>
        <dbReference type="Proteomes" id="UP000824533"/>
    </source>
</evidence>
<reference evidence="1 2" key="1">
    <citation type="journal article" date="2021" name="Front. Genet.">
        <title>Chromosome-Level Genome Assembly Reveals Significant Gene Expansion in the Toll and IMD Signaling Pathways of Dendrolimus kikuchii.</title>
        <authorList>
            <person name="Zhou J."/>
            <person name="Wu P."/>
            <person name="Xiong Z."/>
            <person name="Liu N."/>
            <person name="Zhao N."/>
            <person name="Ji M."/>
            <person name="Qiu Y."/>
            <person name="Yang B."/>
        </authorList>
    </citation>
    <scope>NUCLEOTIDE SEQUENCE [LARGE SCALE GENOMIC DNA]</scope>
    <source>
        <strain evidence="1">Ann1</strain>
    </source>
</reference>
<dbReference type="Proteomes" id="UP000824533">
    <property type="component" value="Linkage Group LG07"/>
</dbReference>
<protein>
    <submittedName>
        <fullName evidence="1">Uncharacterized protein</fullName>
    </submittedName>
</protein>
<organism evidence="1 2">
    <name type="scientific">Dendrolimus kikuchii</name>
    <dbReference type="NCBI Taxonomy" id="765133"/>
    <lineage>
        <taxon>Eukaryota</taxon>
        <taxon>Metazoa</taxon>
        <taxon>Ecdysozoa</taxon>
        <taxon>Arthropoda</taxon>
        <taxon>Hexapoda</taxon>
        <taxon>Insecta</taxon>
        <taxon>Pterygota</taxon>
        <taxon>Neoptera</taxon>
        <taxon>Endopterygota</taxon>
        <taxon>Lepidoptera</taxon>
        <taxon>Glossata</taxon>
        <taxon>Ditrysia</taxon>
        <taxon>Bombycoidea</taxon>
        <taxon>Lasiocampidae</taxon>
        <taxon>Dendrolimus</taxon>
    </lineage>
</organism>